<dbReference type="Proteomes" id="UP000027601">
    <property type="component" value="Unassembled WGS sequence"/>
</dbReference>
<dbReference type="OrthoDB" id="1046196at2"/>
<evidence type="ECO:0000313" key="2">
    <source>
        <dbReference type="EMBL" id="GAK36531.1"/>
    </source>
</evidence>
<keyword evidence="3" id="KW-1185">Reference proteome</keyword>
<feature type="region of interest" description="Disordered" evidence="1">
    <location>
        <begin position="1"/>
        <end position="60"/>
    </location>
</feature>
<dbReference type="eggNOG" id="ENOG5033TY2">
    <property type="taxonomic scope" value="Bacteria"/>
</dbReference>
<sequence>MAKQKNQIEENAAPIEGAEAFLGAEADTTALTSQQEPATAPAPAPSPEKGEKKSVAEEPDSYTLDVLKSFPMNESLYVDKHGGAFTADTPKLIRGNAVLYKNPFYKK</sequence>
<protein>
    <submittedName>
        <fullName evidence="2">Uncharacterized protein</fullName>
    </submittedName>
</protein>
<proteinExistence type="predicted"/>
<dbReference type="STRING" id="1121097.GCA_000428125_01967"/>
<dbReference type="EMBL" id="BAJS01000008">
    <property type="protein sequence ID" value="GAK36531.1"/>
    <property type="molecule type" value="Genomic_DNA"/>
</dbReference>
<reference evidence="2 3" key="1">
    <citation type="journal article" date="2015" name="Microbes Environ.">
        <title>Distribution and evolution of nitrogen fixation genes in the phylum bacteroidetes.</title>
        <authorList>
            <person name="Inoue J."/>
            <person name="Oshima K."/>
            <person name="Suda W."/>
            <person name="Sakamoto M."/>
            <person name="Iino T."/>
            <person name="Noda S."/>
            <person name="Hongoh Y."/>
            <person name="Hattori M."/>
            <person name="Ohkuma M."/>
        </authorList>
    </citation>
    <scope>NUCLEOTIDE SEQUENCE [LARGE SCALE GENOMIC DNA]</scope>
    <source>
        <strain evidence="2 3">JCM 15093</strain>
    </source>
</reference>
<evidence type="ECO:0000313" key="3">
    <source>
        <dbReference type="Proteomes" id="UP000027601"/>
    </source>
</evidence>
<gene>
    <name evidence="2" type="ORF">JCM15093_1701</name>
</gene>
<comment type="caution">
    <text evidence="2">The sequence shown here is derived from an EMBL/GenBank/DDBJ whole genome shotgun (WGS) entry which is preliminary data.</text>
</comment>
<name>A0A069D2M7_9BACE</name>
<dbReference type="AlphaFoldDB" id="A0A069D2M7"/>
<accession>A0A069D2M7</accession>
<organism evidence="2 3">
    <name type="scientific">Bacteroides graminisolvens DSM 19988 = JCM 15093</name>
    <dbReference type="NCBI Taxonomy" id="1121097"/>
    <lineage>
        <taxon>Bacteria</taxon>
        <taxon>Pseudomonadati</taxon>
        <taxon>Bacteroidota</taxon>
        <taxon>Bacteroidia</taxon>
        <taxon>Bacteroidales</taxon>
        <taxon>Bacteroidaceae</taxon>
        <taxon>Bacteroides</taxon>
    </lineage>
</organism>
<evidence type="ECO:0000256" key="1">
    <source>
        <dbReference type="SAM" id="MobiDB-lite"/>
    </source>
</evidence>
<dbReference type="RefSeq" id="WP_024996413.1">
    <property type="nucleotide sequence ID" value="NZ_ATZI01000007.1"/>
</dbReference>